<evidence type="ECO:0000313" key="2">
    <source>
        <dbReference type="Proteomes" id="UP000836402"/>
    </source>
</evidence>
<evidence type="ECO:0000313" key="1">
    <source>
        <dbReference type="EMBL" id="CAD6957222.1"/>
    </source>
</evidence>
<organism evidence="1 2">
    <name type="scientific">Tilletia caries</name>
    <name type="common">wheat bunt fungus</name>
    <dbReference type="NCBI Taxonomy" id="13290"/>
    <lineage>
        <taxon>Eukaryota</taxon>
        <taxon>Fungi</taxon>
        <taxon>Dikarya</taxon>
        <taxon>Basidiomycota</taxon>
        <taxon>Ustilaginomycotina</taxon>
        <taxon>Exobasidiomycetes</taxon>
        <taxon>Tilletiales</taxon>
        <taxon>Tilletiaceae</taxon>
        <taxon>Tilletia</taxon>
    </lineage>
</organism>
<keyword evidence="2" id="KW-1185">Reference proteome</keyword>
<proteinExistence type="predicted"/>
<dbReference type="EMBL" id="CAJHJG010006467">
    <property type="protein sequence ID" value="CAD6957222.1"/>
    <property type="molecule type" value="Genomic_DNA"/>
</dbReference>
<name>A0ABN7JAQ9_9BASI</name>
<sequence>MYSLPQPPPGPKPVVVRFARVSRLSVILPPHSVRFQQNLYNTWGLLLDINQADEGLLSRQRLQICADRIGAQGCPLPGLWGFIDGTVRPTARPRNNSFALHNSVLHPWLNQHSRDPKGKDILLFGDKGYGGTGFNLEMSRVRIAVEWAIGGIPTLSPRLNIKKDQCILSSNLVAQYRVCAFMRNALSYGNGATTWPRLSSPTLI</sequence>
<comment type="caution">
    <text evidence="1">The sequence shown here is derived from an EMBL/GenBank/DDBJ whole genome shotgun (WGS) entry which is preliminary data.</text>
</comment>
<protein>
    <recommendedName>
        <fullName evidence="3">DDE Tnp4 domain-containing protein</fullName>
    </recommendedName>
</protein>
<dbReference type="Proteomes" id="UP000836402">
    <property type="component" value="Unassembled WGS sequence"/>
</dbReference>
<gene>
    <name evidence="1" type="ORF">JKIAZH3_G3323</name>
</gene>
<reference evidence="1" key="1">
    <citation type="submission" date="2020-10" db="EMBL/GenBank/DDBJ databases">
        <authorList>
            <person name="Sedaghatjoo S."/>
        </authorList>
    </citation>
    <scope>NUCLEOTIDE SEQUENCE</scope>
    <source>
        <strain evidence="1">AZH3</strain>
    </source>
</reference>
<evidence type="ECO:0008006" key="3">
    <source>
        <dbReference type="Google" id="ProtNLM"/>
    </source>
</evidence>
<accession>A0ABN7JAQ9</accession>